<dbReference type="RefSeq" id="WP_286001182.1">
    <property type="nucleotide sequence ID" value="NZ_CP127295.1"/>
</dbReference>
<proteinExistence type="predicted"/>
<feature type="transmembrane region" description="Helical" evidence="1">
    <location>
        <begin position="16"/>
        <end position="35"/>
    </location>
</feature>
<accession>A0A9Y2NMH6</accession>
<keyword evidence="1" id="KW-1133">Transmembrane helix</keyword>
<sequence>MISTVASSTKFSAGEVIFAVLMGVVIIGGLTLTIVRARRSMKPRDQQMAVLAAELDGRRQVYFRKMEIGLAQEDLLRVARSRGYSLIDHRVGKYYEFVYTPHQPGRLA</sequence>
<name>A0A9Y2NMH6_9PSEU</name>
<dbReference type="Proteomes" id="UP001239397">
    <property type="component" value="Chromosome"/>
</dbReference>
<dbReference type="EMBL" id="CP127295">
    <property type="protein sequence ID" value="WIY04863.1"/>
    <property type="molecule type" value="Genomic_DNA"/>
</dbReference>
<evidence type="ECO:0000313" key="2">
    <source>
        <dbReference type="EMBL" id="WIY04863.1"/>
    </source>
</evidence>
<evidence type="ECO:0000256" key="1">
    <source>
        <dbReference type="SAM" id="Phobius"/>
    </source>
</evidence>
<reference evidence="2 3" key="1">
    <citation type="submission" date="2023-06" db="EMBL/GenBank/DDBJ databases">
        <authorList>
            <person name="Oyuntsetseg B."/>
            <person name="Kim S.B."/>
        </authorList>
    </citation>
    <scope>NUCLEOTIDE SEQUENCE [LARGE SCALE GENOMIC DNA]</scope>
    <source>
        <strain evidence="2 3">4-36</strain>
    </source>
</reference>
<dbReference type="AlphaFoldDB" id="A0A9Y2NMH6"/>
<gene>
    <name evidence="2" type="ORF">QRX60_13805</name>
</gene>
<evidence type="ECO:0000313" key="3">
    <source>
        <dbReference type="Proteomes" id="UP001239397"/>
    </source>
</evidence>
<keyword evidence="1" id="KW-0812">Transmembrane</keyword>
<dbReference type="KEGG" id="amog:QRX60_13805"/>
<protein>
    <submittedName>
        <fullName evidence="2">Uncharacterized protein</fullName>
    </submittedName>
</protein>
<keyword evidence="3" id="KW-1185">Reference proteome</keyword>
<keyword evidence="1" id="KW-0472">Membrane</keyword>
<organism evidence="2 3">
    <name type="scientific">Amycolatopsis mongoliensis</name>
    <dbReference type="NCBI Taxonomy" id="715475"/>
    <lineage>
        <taxon>Bacteria</taxon>
        <taxon>Bacillati</taxon>
        <taxon>Actinomycetota</taxon>
        <taxon>Actinomycetes</taxon>
        <taxon>Pseudonocardiales</taxon>
        <taxon>Pseudonocardiaceae</taxon>
        <taxon>Amycolatopsis</taxon>
    </lineage>
</organism>